<proteinExistence type="predicted"/>
<reference evidence="1" key="1">
    <citation type="journal article" date="2015" name="Nature">
        <title>Complex archaea that bridge the gap between prokaryotes and eukaryotes.</title>
        <authorList>
            <person name="Spang A."/>
            <person name="Saw J.H."/>
            <person name="Jorgensen S.L."/>
            <person name="Zaremba-Niedzwiedzka K."/>
            <person name="Martijn J."/>
            <person name="Lind A.E."/>
            <person name="van Eijk R."/>
            <person name="Schleper C."/>
            <person name="Guy L."/>
            <person name="Ettema T.J."/>
        </authorList>
    </citation>
    <scope>NUCLEOTIDE SEQUENCE</scope>
</reference>
<dbReference type="AlphaFoldDB" id="A0A0F9A4I5"/>
<comment type="caution">
    <text evidence="1">The sequence shown here is derived from an EMBL/GenBank/DDBJ whole genome shotgun (WGS) entry which is preliminary data.</text>
</comment>
<dbReference type="InterPro" id="IPR035986">
    <property type="entry name" value="PKD_dom_sf"/>
</dbReference>
<gene>
    <name evidence="1" type="ORF">LCGC14_2696510</name>
</gene>
<dbReference type="EMBL" id="LAZR01047929">
    <property type="protein sequence ID" value="KKK93075.1"/>
    <property type="molecule type" value="Genomic_DNA"/>
</dbReference>
<sequence>QYLDDDPTTGTVSDLLTITATVDDGTDSHTDTVGLTVNNVAPTITGLGLDFSVIDEDDTVNLTIDFTDPGTLDVHTVDIDWGDGSTEILAVTAGDRTFQTSHQYLDDDPTATPSDDYQIDVTVSDDDGGSHSAGTTVTVNNVDPDVSLLVLASLVIDENDTATLSGTFTDAGTLDEHTIEINWGDGSTNDVFVLTVGERSFEISHQYLDDDPTATPSDDYDIVITVTDDDTGQDTDQTTITVNNVPPVIEEIFSSAPGVGDAAEDEDVTVWGSFTDVGTLDTHDAEIDWGDGIVTAAVIVEAGGSGTFTGTHAYEYGGIYTVTVTLVDDDTGTDVATATAVITGAGVHDGELQIIGTYDDDRVKINRQGNGLMKVHASFLTDRGGHRTFSVDDLQGIVVLCGSGDDRVQISGNIELPALIDGGAGNDHMKAGRGPTV</sequence>
<name>A0A0F9A4I5_9ZZZZ</name>
<protein>
    <recommendedName>
        <fullName evidence="2">PKD domain-containing protein</fullName>
    </recommendedName>
</protein>
<dbReference type="SUPFAM" id="SSF49299">
    <property type="entry name" value="PKD domain"/>
    <property type="match status" value="1"/>
</dbReference>
<evidence type="ECO:0000313" key="1">
    <source>
        <dbReference type="EMBL" id="KKK93075.1"/>
    </source>
</evidence>
<feature type="non-terminal residue" evidence="1">
    <location>
        <position position="1"/>
    </location>
</feature>
<evidence type="ECO:0008006" key="2">
    <source>
        <dbReference type="Google" id="ProtNLM"/>
    </source>
</evidence>
<organism evidence="1">
    <name type="scientific">marine sediment metagenome</name>
    <dbReference type="NCBI Taxonomy" id="412755"/>
    <lineage>
        <taxon>unclassified sequences</taxon>
        <taxon>metagenomes</taxon>
        <taxon>ecological metagenomes</taxon>
    </lineage>
</organism>
<dbReference type="InterPro" id="IPR013783">
    <property type="entry name" value="Ig-like_fold"/>
</dbReference>
<accession>A0A0F9A4I5</accession>
<dbReference type="Gene3D" id="2.60.40.10">
    <property type="entry name" value="Immunoglobulins"/>
    <property type="match status" value="3"/>
</dbReference>
<feature type="non-terminal residue" evidence="1">
    <location>
        <position position="437"/>
    </location>
</feature>